<accession>B1LW67</accession>
<dbReference type="STRING" id="426355.Mrad2831_5173"/>
<dbReference type="HOGENOM" id="CLU_2508934_0_0_5"/>
<sequence>MTLAELDALDVADRAPAGRLVEVMASPEAKPEGRRLLAFGLALRFDLSPDAVRLLLREAPVLRSADDVIRWIGTIPVCLNGGTRH</sequence>
<gene>
    <name evidence="1" type="ordered locus">Mrad2831_5173</name>
</gene>
<dbReference type="AlphaFoldDB" id="B1LW67"/>
<organism evidence="1 2">
    <name type="scientific">Methylobacterium radiotolerans (strain ATCC 27329 / DSM 1819 / JCM 2831 / NBRC 15690 / NCIMB 10815 / 0-1)</name>
    <dbReference type="NCBI Taxonomy" id="426355"/>
    <lineage>
        <taxon>Bacteria</taxon>
        <taxon>Pseudomonadati</taxon>
        <taxon>Pseudomonadota</taxon>
        <taxon>Alphaproteobacteria</taxon>
        <taxon>Hyphomicrobiales</taxon>
        <taxon>Methylobacteriaceae</taxon>
        <taxon>Methylobacterium</taxon>
    </lineage>
</organism>
<name>B1LW67_METRJ</name>
<dbReference type="KEGG" id="mrd:Mrad2831_5173"/>
<evidence type="ECO:0000313" key="2">
    <source>
        <dbReference type="Proteomes" id="UP000006589"/>
    </source>
</evidence>
<reference evidence="1 2" key="1">
    <citation type="submission" date="2008-03" db="EMBL/GenBank/DDBJ databases">
        <title>Complete sequence of chromosome of Methylobacterium radiotolerans JCM 2831.</title>
        <authorList>
            <consortium name="US DOE Joint Genome Institute"/>
            <person name="Copeland A."/>
            <person name="Lucas S."/>
            <person name="Lapidus A."/>
            <person name="Glavina del Rio T."/>
            <person name="Dalin E."/>
            <person name="Tice H."/>
            <person name="Bruce D."/>
            <person name="Goodwin L."/>
            <person name="Pitluck S."/>
            <person name="Kiss H."/>
            <person name="Brettin T."/>
            <person name="Detter J.C."/>
            <person name="Han C."/>
            <person name="Kuske C.R."/>
            <person name="Schmutz J."/>
            <person name="Larimer F."/>
            <person name="Land M."/>
            <person name="Hauser L."/>
            <person name="Kyrpides N."/>
            <person name="Mikhailova N."/>
            <person name="Marx C.J."/>
            <person name="Richardson P."/>
        </authorList>
    </citation>
    <scope>NUCLEOTIDE SEQUENCE [LARGE SCALE GENOMIC DNA]</scope>
    <source>
        <strain evidence="2">ATCC 27329 / DSM 1819 / JCM 2831 / NBRC 15690 / NCIMB 10815 / 0-1</strain>
    </source>
</reference>
<dbReference type="EMBL" id="CP001001">
    <property type="protein sequence ID" value="ACB27130.1"/>
    <property type="molecule type" value="Genomic_DNA"/>
</dbReference>
<proteinExistence type="predicted"/>
<protein>
    <submittedName>
        <fullName evidence="1">Uncharacterized protein</fullName>
    </submittedName>
</protein>
<evidence type="ECO:0000313" key="1">
    <source>
        <dbReference type="EMBL" id="ACB27130.1"/>
    </source>
</evidence>
<dbReference type="RefSeq" id="WP_012322074.1">
    <property type="nucleotide sequence ID" value="NC_010505.1"/>
</dbReference>
<dbReference type="eggNOG" id="ENOG5031205">
    <property type="taxonomic scope" value="Bacteria"/>
</dbReference>
<dbReference type="GeneID" id="6141243"/>
<dbReference type="Proteomes" id="UP000006589">
    <property type="component" value="Chromosome"/>
</dbReference>
<dbReference type="PATRIC" id="fig|426355.14.peg.5245"/>